<proteinExistence type="predicted"/>
<protein>
    <submittedName>
        <fullName evidence="1">Uncharacterized protein</fullName>
    </submittedName>
</protein>
<gene>
    <name evidence="1" type="ORF">SK128_013412</name>
</gene>
<sequence>MLGEASITAVPHSYYLFSRFCAISLSDTKSTNMAGHSVPIDFRVNPAKISNPVERKTLLQDLVPVVEPFTGSLTELSVCEVPGGNFMALYASDEMTFSVKLYSNGVITATVEYYTDDVNSHKIVNDVHSFKICTSNPHICPRPRSFSCFYQEYAAPLVYSSCLLSC</sequence>
<dbReference type="EMBL" id="JAXCGZ010000212">
    <property type="protein sequence ID" value="KAK7086408.1"/>
    <property type="molecule type" value="Genomic_DNA"/>
</dbReference>
<comment type="caution">
    <text evidence="1">The sequence shown here is derived from an EMBL/GenBank/DDBJ whole genome shotgun (WGS) entry which is preliminary data.</text>
</comment>
<accession>A0AAN9AGE0</accession>
<dbReference type="AlphaFoldDB" id="A0AAN9AGE0"/>
<organism evidence="1 2">
    <name type="scientific">Halocaridina rubra</name>
    <name type="common">Hawaiian red shrimp</name>
    <dbReference type="NCBI Taxonomy" id="373956"/>
    <lineage>
        <taxon>Eukaryota</taxon>
        <taxon>Metazoa</taxon>
        <taxon>Ecdysozoa</taxon>
        <taxon>Arthropoda</taxon>
        <taxon>Crustacea</taxon>
        <taxon>Multicrustacea</taxon>
        <taxon>Malacostraca</taxon>
        <taxon>Eumalacostraca</taxon>
        <taxon>Eucarida</taxon>
        <taxon>Decapoda</taxon>
        <taxon>Pleocyemata</taxon>
        <taxon>Caridea</taxon>
        <taxon>Atyoidea</taxon>
        <taxon>Atyidae</taxon>
        <taxon>Halocaridina</taxon>
    </lineage>
</organism>
<reference evidence="1 2" key="1">
    <citation type="submission" date="2023-11" db="EMBL/GenBank/DDBJ databases">
        <title>Halocaridina rubra genome assembly.</title>
        <authorList>
            <person name="Smith C."/>
        </authorList>
    </citation>
    <scope>NUCLEOTIDE SEQUENCE [LARGE SCALE GENOMIC DNA]</scope>
    <source>
        <strain evidence="1">EP-1</strain>
        <tissue evidence="1">Whole</tissue>
    </source>
</reference>
<evidence type="ECO:0000313" key="1">
    <source>
        <dbReference type="EMBL" id="KAK7086408.1"/>
    </source>
</evidence>
<keyword evidence="2" id="KW-1185">Reference proteome</keyword>
<name>A0AAN9AGE0_HALRR</name>
<dbReference type="Proteomes" id="UP001381693">
    <property type="component" value="Unassembled WGS sequence"/>
</dbReference>
<evidence type="ECO:0000313" key="2">
    <source>
        <dbReference type="Proteomes" id="UP001381693"/>
    </source>
</evidence>